<dbReference type="KEGG" id="aser:Asera_60650"/>
<feature type="compositionally biased region" description="Low complexity" evidence="4">
    <location>
        <begin position="333"/>
        <end position="377"/>
    </location>
</feature>
<name>A0A810L9P3_9ACTN</name>
<evidence type="ECO:0000313" key="8">
    <source>
        <dbReference type="Proteomes" id="UP000680750"/>
    </source>
</evidence>
<dbReference type="Pfam" id="PF17863">
    <property type="entry name" value="AAA_lid_2"/>
    <property type="match status" value="1"/>
</dbReference>
<evidence type="ECO:0008006" key="9">
    <source>
        <dbReference type="Google" id="ProtNLM"/>
    </source>
</evidence>
<evidence type="ECO:0000256" key="3">
    <source>
        <dbReference type="ARBA" id="ARBA00061607"/>
    </source>
</evidence>
<dbReference type="Gene3D" id="1.10.8.80">
    <property type="entry name" value="Magnesium chelatase subunit I, C-Terminal domain"/>
    <property type="match status" value="1"/>
</dbReference>
<dbReference type="GO" id="GO:0005524">
    <property type="term" value="F:ATP binding"/>
    <property type="evidence" value="ECO:0007669"/>
    <property type="project" value="UniProtKB-KW"/>
</dbReference>
<accession>A0A810L9P3</accession>
<evidence type="ECO:0000313" key="7">
    <source>
        <dbReference type="EMBL" id="BCJ31957.1"/>
    </source>
</evidence>
<evidence type="ECO:0000256" key="1">
    <source>
        <dbReference type="ARBA" id="ARBA00022741"/>
    </source>
</evidence>
<dbReference type="InterPro" id="IPR027417">
    <property type="entry name" value="P-loop_NTPase"/>
</dbReference>
<feature type="compositionally biased region" description="Low complexity" evidence="4">
    <location>
        <begin position="426"/>
        <end position="440"/>
    </location>
</feature>
<feature type="domain" description="ChlI/MoxR AAA lid" evidence="6">
    <location>
        <begin position="245"/>
        <end position="315"/>
    </location>
</feature>
<dbReference type="Pfam" id="PF07726">
    <property type="entry name" value="AAA_3"/>
    <property type="match status" value="1"/>
</dbReference>
<dbReference type="Proteomes" id="UP000680750">
    <property type="component" value="Chromosome"/>
</dbReference>
<dbReference type="FunFam" id="3.40.50.300:FF:000640">
    <property type="entry name" value="MoxR family ATPase"/>
    <property type="match status" value="1"/>
</dbReference>
<dbReference type="Gene3D" id="3.40.50.300">
    <property type="entry name" value="P-loop containing nucleotide triphosphate hydrolases"/>
    <property type="match status" value="1"/>
</dbReference>
<feature type="domain" description="ATPase AAA-3" evidence="5">
    <location>
        <begin position="52"/>
        <end position="182"/>
    </location>
</feature>
<dbReference type="AlphaFoldDB" id="A0A810L9P3"/>
<reference evidence="7" key="1">
    <citation type="submission" date="2020-08" db="EMBL/GenBank/DDBJ databases">
        <title>Whole genome shotgun sequence of Actinocatenispora sera NBRC 101916.</title>
        <authorList>
            <person name="Komaki H."/>
            <person name="Tamura T."/>
        </authorList>
    </citation>
    <scope>NUCLEOTIDE SEQUENCE</scope>
    <source>
        <strain evidence="7">NBRC 101916</strain>
    </source>
</reference>
<evidence type="ECO:0000256" key="4">
    <source>
        <dbReference type="SAM" id="MobiDB-lite"/>
    </source>
</evidence>
<dbReference type="EMBL" id="AP023354">
    <property type="protein sequence ID" value="BCJ31957.1"/>
    <property type="molecule type" value="Genomic_DNA"/>
</dbReference>
<evidence type="ECO:0000256" key="2">
    <source>
        <dbReference type="ARBA" id="ARBA00022840"/>
    </source>
</evidence>
<feature type="region of interest" description="Disordered" evidence="4">
    <location>
        <begin position="325"/>
        <end position="377"/>
    </location>
</feature>
<protein>
    <recommendedName>
        <fullName evidence="9">MoxR-like ATPase</fullName>
    </recommendedName>
</protein>
<dbReference type="PANTHER" id="PTHR42759">
    <property type="entry name" value="MOXR FAMILY PROTEIN"/>
    <property type="match status" value="1"/>
</dbReference>
<dbReference type="InterPro" id="IPR041628">
    <property type="entry name" value="ChlI/MoxR_AAA_lid"/>
</dbReference>
<dbReference type="GO" id="GO:0016887">
    <property type="term" value="F:ATP hydrolysis activity"/>
    <property type="evidence" value="ECO:0007669"/>
    <property type="project" value="InterPro"/>
</dbReference>
<dbReference type="InterPro" id="IPR011703">
    <property type="entry name" value="ATPase_AAA-3"/>
</dbReference>
<dbReference type="CDD" id="cd00009">
    <property type="entry name" value="AAA"/>
    <property type="match status" value="1"/>
</dbReference>
<keyword evidence="8" id="KW-1185">Reference proteome</keyword>
<dbReference type="SUPFAM" id="SSF52540">
    <property type="entry name" value="P-loop containing nucleoside triphosphate hydrolases"/>
    <property type="match status" value="1"/>
</dbReference>
<dbReference type="PANTHER" id="PTHR42759:SF5">
    <property type="entry name" value="METHANOL DEHYDROGENASE REGULATOR"/>
    <property type="match status" value="1"/>
</dbReference>
<proteinExistence type="inferred from homology"/>
<sequence>MSYPRQDGPPQQREVAGFVSVFTALQRNVEQVVLGKPEVVRLALTALFAGGHVLIEDVPGTGKTTLARAVAASLSGEVRRLQFTPDLLPSDVTGVTIFNQASKEFEFHPGPVFANIVIGDEINRASPKTQSALLEVMEERHVTVDGLRHPVPNPFQVVATQNPVEMDGTYRLPEAQLDRFLMKLSVGYPDEASEIEVLRGGAARRSPDDLSPVTDTDTVAAASALTHRVYLHEALYAYAVQLAAATRNHADVRLGLSPRGAIALTRAAQAYALASGRGYVLPEDFKALASPVIAHRLVLTPDAQLRGGSADDVVARALAEVPVPQPAGGGSLAQPAGGSLAQPAGGGSPAQPGGPAQPVGGAGSAAQPAAAPTSGATGAYGQPVSGAGTYGRAAGGGGTYGQSTSGGTYGQPVSGAAGGTYGQPAPGAAGQAGVTGQYGASGYATEGGRPEQPGYGRFDGGPTEQPGYGQSDGGQSFGRR</sequence>
<dbReference type="InterPro" id="IPR050764">
    <property type="entry name" value="CbbQ/NirQ/NorQ/GpvN"/>
</dbReference>
<gene>
    <name evidence="7" type="ORF">Asera_60650</name>
</gene>
<keyword evidence="1" id="KW-0547">Nucleotide-binding</keyword>
<feature type="compositionally biased region" description="Gly residues" evidence="4">
    <location>
        <begin position="470"/>
        <end position="480"/>
    </location>
</feature>
<evidence type="ECO:0000259" key="6">
    <source>
        <dbReference type="Pfam" id="PF17863"/>
    </source>
</evidence>
<comment type="similarity">
    <text evidence="3">Belongs to the MoxR family.</text>
</comment>
<evidence type="ECO:0000259" key="5">
    <source>
        <dbReference type="Pfam" id="PF07726"/>
    </source>
</evidence>
<feature type="region of interest" description="Disordered" evidence="4">
    <location>
        <begin position="426"/>
        <end position="480"/>
    </location>
</feature>
<organism evidence="7 8">
    <name type="scientific">Actinocatenispora sera</name>
    <dbReference type="NCBI Taxonomy" id="390989"/>
    <lineage>
        <taxon>Bacteria</taxon>
        <taxon>Bacillati</taxon>
        <taxon>Actinomycetota</taxon>
        <taxon>Actinomycetes</taxon>
        <taxon>Micromonosporales</taxon>
        <taxon>Micromonosporaceae</taxon>
        <taxon>Actinocatenispora</taxon>
    </lineage>
</organism>
<keyword evidence="2" id="KW-0067">ATP-binding</keyword>